<gene>
    <name evidence="1" type="ORF">ECRASSUSDP1_LOCUS25610</name>
</gene>
<evidence type="ECO:0000313" key="1">
    <source>
        <dbReference type="EMBL" id="CAI2384089.1"/>
    </source>
</evidence>
<reference evidence="1" key="1">
    <citation type="submission" date="2023-07" db="EMBL/GenBank/DDBJ databases">
        <authorList>
            <consortium name="AG Swart"/>
            <person name="Singh M."/>
            <person name="Singh A."/>
            <person name="Seah K."/>
            <person name="Emmerich C."/>
        </authorList>
    </citation>
    <scope>NUCLEOTIDE SEQUENCE</scope>
    <source>
        <strain evidence="1">DP1</strain>
    </source>
</reference>
<dbReference type="Gene3D" id="1.10.287.810">
    <property type="entry name" value="Mitochondrial import inner membrane translocase subunit tim13 like domains"/>
    <property type="match status" value="1"/>
</dbReference>
<dbReference type="EMBL" id="CAMPGE010026401">
    <property type="protein sequence ID" value="CAI2384089.1"/>
    <property type="molecule type" value="Genomic_DNA"/>
</dbReference>
<name>A0AAD1Y3X5_EUPCR</name>
<organism evidence="1 2">
    <name type="scientific">Euplotes crassus</name>
    <dbReference type="NCBI Taxonomy" id="5936"/>
    <lineage>
        <taxon>Eukaryota</taxon>
        <taxon>Sar</taxon>
        <taxon>Alveolata</taxon>
        <taxon>Ciliophora</taxon>
        <taxon>Intramacronucleata</taxon>
        <taxon>Spirotrichea</taxon>
        <taxon>Hypotrichia</taxon>
        <taxon>Euplotida</taxon>
        <taxon>Euplotidae</taxon>
        <taxon>Moneuplotes</taxon>
    </lineage>
</organism>
<dbReference type="AlphaFoldDB" id="A0AAD1Y3X5"/>
<sequence length="118" mass="13999">MNTIEDHDYVNKLFDKIYSENADKCKTLKIESNKEEGNAEFFNQFIRKRKFETPENLNLIGLDCGKRCFPFQTGEPKISNQEQLCYLRCFHKHLNTMEVVEKIVPEGERPELYAQNLY</sequence>
<accession>A0AAD1Y3X5</accession>
<evidence type="ECO:0000313" key="2">
    <source>
        <dbReference type="Proteomes" id="UP001295684"/>
    </source>
</evidence>
<keyword evidence="2" id="KW-1185">Reference proteome</keyword>
<dbReference type="InterPro" id="IPR035427">
    <property type="entry name" value="Tim10-like_dom_sf"/>
</dbReference>
<proteinExistence type="predicted"/>
<comment type="caution">
    <text evidence="1">The sequence shown here is derived from an EMBL/GenBank/DDBJ whole genome shotgun (WGS) entry which is preliminary data.</text>
</comment>
<protein>
    <submittedName>
        <fullName evidence="1">Uncharacterized protein</fullName>
    </submittedName>
</protein>
<dbReference type="Proteomes" id="UP001295684">
    <property type="component" value="Unassembled WGS sequence"/>
</dbReference>
<dbReference type="SUPFAM" id="SSF144122">
    <property type="entry name" value="Tim10-like"/>
    <property type="match status" value="1"/>
</dbReference>